<dbReference type="OrthoDB" id="9805416at2"/>
<reference evidence="16 20" key="3">
    <citation type="journal article" date="2023" name="Front. Microbiol.">
        <title>Phylogeography and host specificity of Pasteurellaceae pathogenic to sea-farmed fish in the north-east Atlantic.</title>
        <authorList>
            <person name="Gulla S."/>
            <person name="Colquhoun D.J."/>
            <person name="Olsen A.B."/>
            <person name="Spilsberg B."/>
            <person name="Lagesen K."/>
            <person name="Aakesson C.P."/>
            <person name="Strom S."/>
            <person name="Manji F."/>
            <person name="Birkbeck T.H."/>
            <person name="Nilsen H.K."/>
        </authorList>
    </citation>
    <scope>NUCLEOTIDE SEQUENCE [LARGE SCALE GENOMIC DNA]</scope>
    <source>
        <strain evidence="16 20">VIO11850</strain>
    </source>
</reference>
<evidence type="ECO:0000256" key="5">
    <source>
        <dbReference type="ARBA" id="ARBA00013143"/>
    </source>
</evidence>
<name>A0A1H7VDQ9_9PAST</name>
<keyword evidence="9" id="KW-0520">NAD</keyword>
<comment type="pathway">
    <text evidence="2">Amino-acid biosynthesis; L-serine biosynthesis; L-serine from 3-phospho-D-glycerate: step 1/3.</text>
</comment>
<protein>
    <recommendedName>
        <fullName evidence="6">D-3-phosphoglycerate dehydrogenase</fullName>
        <ecNumber evidence="4">1.1.1.399</ecNumber>
        <ecNumber evidence="5">1.1.1.95</ecNumber>
    </recommendedName>
    <alternativeName>
        <fullName evidence="11">2-oxoglutarate reductase</fullName>
    </alternativeName>
</protein>
<keyword evidence="7" id="KW-0028">Amino-acid biosynthesis</keyword>
<evidence type="ECO:0000256" key="4">
    <source>
        <dbReference type="ARBA" id="ARBA00013001"/>
    </source>
</evidence>
<reference evidence="17" key="4">
    <citation type="journal article" date="2023" name="Front. Microbiol.">
        <title>Phylogeography and host specificity of Pasteurellaceae pathogenic to sea-farmed fish in the north-east Atlantic.</title>
        <authorList>
            <person name="Gulla S."/>
            <person name="Colquhoun D.J."/>
            <person name="Olsen A.B."/>
            <person name="Spilsberg B."/>
            <person name="Lagesen K."/>
            <person name="Aakesson C.P."/>
            <person name="Strom S."/>
            <person name="Manji F."/>
            <person name="Birkbeck T.H."/>
            <person name="Nilsen H.K."/>
        </authorList>
    </citation>
    <scope>NUCLEOTIDE SEQUENCE</scope>
    <source>
        <strain evidence="17">TW16_20</strain>
    </source>
</reference>
<reference evidence="19" key="2">
    <citation type="submission" date="2016-10" db="EMBL/GenBank/DDBJ databases">
        <authorList>
            <person name="Varghese N."/>
            <person name="Submissions S."/>
        </authorList>
    </citation>
    <scope>NUCLEOTIDE SEQUENCE [LARGE SCALE GENOMIC DNA]</scope>
    <source>
        <strain evidence="19">DSM 24204</strain>
    </source>
</reference>
<feature type="domain" description="ACT" evidence="15">
    <location>
        <begin position="341"/>
        <end position="410"/>
    </location>
</feature>
<dbReference type="InterPro" id="IPR006139">
    <property type="entry name" value="D-isomer_2_OHA_DH_cat_dom"/>
</dbReference>
<evidence type="ECO:0000256" key="3">
    <source>
        <dbReference type="ARBA" id="ARBA00005854"/>
    </source>
</evidence>
<dbReference type="CDD" id="cd12176">
    <property type="entry name" value="PGDH_3"/>
    <property type="match status" value="1"/>
</dbReference>
<dbReference type="GO" id="GO:0004617">
    <property type="term" value="F:phosphoglycerate dehydrogenase activity"/>
    <property type="evidence" value="ECO:0007669"/>
    <property type="project" value="UniProtKB-EC"/>
</dbReference>
<dbReference type="GO" id="GO:0047545">
    <property type="term" value="F:(S)-2-hydroxyglutarate dehydrogenase activity"/>
    <property type="evidence" value="ECO:0007669"/>
    <property type="project" value="UniProtKB-ARBA"/>
</dbReference>
<dbReference type="InterPro" id="IPR036291">
    <property type="entry name" value="NAD(P)-bd_dom_sf"/>
</dbReference>
<dbReference type="CDD" id="cd04901">
    <property type="entry name" value="ACT_3PGDH"/>
    <property type="match status" value="1"/>
</dbReference>
<evidence type="ECO:0000256" key="6">
    <source>
        <dbReference type="ARBA" id="ARBA00021582"/>
    </source>
</evidence>
<evidence type="ECO:0000256" key="12">
    <source>
        <dbReference type="ARBA" id="ARBA00048126"/>
    </source>
</evidence>
<evidence type="ECO:0000256" key="9">
    <source>
        <dbReference type="ARBA" id="ARBA00023027"/>
    </source>
</evidence>
<dbReference type="InterPro" id="IPR029753">
    <property type="entry name" value="D-isomer_DH_CS"/>
</dbReference>
<dbReference type="InterPro" id="IPR006140">
    <property type="entry name" value="D-isomer_DH_NAD-bd"/>
</dbReference>
<keyword evidence="10" id="KW-0718">Serine biosynthesis</keyword>
<dbReference type="PANTHER" id="PTHR43761:SF1">
    <property type="entry name" value="D-ISOMER SPECIFIC 2-HYDROXYACID DEHYDROGENASE CATALYTIC DOMAIN-CONTAINING PROTEIN-RELATED"/>
    <property type="match status" value="1"/>
</dbReference>
<dbReference type="AlphaFoldDB" id="A0A1H7VDQ9"/>
<dbReference type="PANTHER" id="PTHR43761">
    <property type="entry name" value="D-ISOMER SPECIFIC 2-HYDROXYACID DEHYDROGENASE FAMILY PROTEIN (AFU_ORTHOLOGUE AFUA_1G13630)"/>
    <property type="match status" value="1"/>
</dbReference>
<dbReference type="NCBIfam" id="NF008759">
    <property type="entry name" value="PRK11790.1"/>
    <property type="match status" value="1"/>
</dbReference>
<dbReference type="STRING" id="97481.SAMN05444853_10472"/>
<dbReference type="PROSITE" id="PS00671">
    <property type="entry name" value="D_2_HYDROXYACID_DH_3"/>
    <property type="match status" value="1"/>
</dbReference>
<dbReference type="EC" id="1.1.1.399" evidence="4"/>
<keyword evidence="8 14" id="KW-0560">Oxidoreductase</keyword>
<comment type="similarity">
    <text evidence="3 14">Belongs to the D-isomer specific 2-hydroxyacid dehydrogenase family.</text>
</comment>
<dbReference type="FunFam" id="3.30.70.260:FF:000007">
    <property type="entry name" value="D-3-phosphoglycerate dehydrogenase"/>
    <property type="match status" value="1"/>
</dbReference>
<keyword evidence="20" id="KW-1185">Reference proteome</keyword>
<organism evidence="18 19">
    <name type="scientific">Phocoenobacter skyensis</name>
    <dbReference type="NCBI Taxonomy" id="97481"/>
    <lineage>
        <taxon>Bacteria</taxon>
        <taxon>Pseudomonadati</taxon>
        <taxon>Pseudomonadota</taxon>
        <taxon>Gammaproteobacteria</taxon>
        <taxon>Pasteurellales</taxon>
        <taxon>Pasteurellaceae</taxon>
        <taxon>Phocoenobacter</taxon>
    </lineage>
</organism>
<dbReference type="EMBL" id="JASAVS010000008">
    <property type="protein sequence ID" value="MDP8085259.1"/>
    <property type="molecule type" value="Genomic_DNA"/>
</dbReference>
<comment type="catalytic activity">
    <reaction evidence="12">
        <text>(R)-2-hydroxyglutarate + NAD(+) = 2-oxoglutarate + NADH + H(+)</text>
        <dbReference type="Rhea" id="RHEA:49612"/>
        <dbReference type="ChEBI" id="CHEBI:15378"/>
        <dbReference type="ChEBI" id="CHEBI:15801"/>
        <dbReference type="ChEBI" id="CHEBI:16810"/>
        <dbReference type="ChEBI" id="CHEBI:57540"/>
        <dbReference type="ChEBI" id="CHEBI:57945"/>
        <dbReference type="EC" id="1.1.1.399"/>
    </reaction>
</comment>
<dbReference type="GeneID" id="83545380"/>
<dbReference type="InterPro" id="IPR029752">
    <property type="entry name" value="D-isomer_DH_CS1"/>
</dbReference>
<evidence type="ECO:0000256" key="14">
    <source>
        <dbReference type="RuleBase" id="RU003719"/>
    </source>
</evidence>
<evidence type="ECO:0000313" key="18">
    <source>
        <dbReference type="EMBL" id="SEM07019.1"/>
    </source>
</evidence>
<dbReference type="RefSeq" id="WP_090920724.1">
    <property type="nucleotide sequence ID" value="NZ_CP016180.1"/>
</dbReference>
<dbReference type="GO" id="GO:0006564">
    <property type="term" value="P:L-serine biosynthetic process"/>
    <property type="evidence" value="ECO:0007669"/>
    <property type="project" value="UniProtKB-KW"/>
</dbReference>
<evidence type="ECO:0000256" key="7">
    <source>
        <dbReference type="ARBA" id="ARBA00022605"/>
    </source>
</evidence>
<dbReference type="Proteomes" id="UP000198883">
    <property type="component" value="Unassembled WGS sequence"/>
</dbReference>
<dbReference type="InterPro" id="IPR045865">
    <property type="entry name" value="ACT-like_dom_sf"/>
</dbReference>
<dbReference type="GO" id="GO:0051287">
    <property type="term" value="F:NAD binding"/>
    <property type="evidence" value="ECO:0007669"/>
    <property type="project" value="InterPro"/>
</dbReference>
<dbReference type="FunFam" id="3.40.50.720:FF:000041">
    <property type="entry name" value="D-3-phosphoglycerate dehydrogenase"/>
    <property type="match status" value="1"/>
</dbReference>
<dbReference type="InterPro" id="IPR054480">
    <property type="entry name" value="AHAS_small-like_ACT"/>
</dbReference>
<evidence type="ECO:0000256" key="2">
    <source>
        <dbReference type="ARBA" id="ARBA00005216"/>
    </source>
</evidence>
<dbReference type="Pfam" id="PF02826">
    <property type="entry name" value="2-Hacid_dh_C"/>
    <property type="match status" value="1"/>
</dbReference>
<dbReference type="SUPFAM" id="SSF55021">
    <property type="entry name" value="ACT-like"/>
    <property type="match status" value="1"/>
</dbReference>
<evidence type="ECO:0000313" key="20">
    <source>
        <dbReference type="Proteomes" id="UP001224812"/>
    </source>
</evidence>
<evidence type="ECO:0000256" key="1">
    <source>
        <dbReference type="ARBA" id="ARBA00003800"/>
    </source>
</evidence>
<reference evidence="18" key="1">
    <citation type="submission" date="2016-10" db="EMBL/GenBank/DDBJ databases">
        <authorList>
            <person name="de Groot N.N."/>
        </authorList>
    </citation>
    <scope>NUCLEOTIDE SEQUENCE [LARGE SCALE GENOMIC DNA]</scope>
    <source>
        <strain evidence="18">DSM 24204</strain>
    </source>
</reference>
<sequence length="410" mass="44753">MQTTTSLDKSKIKFVLLEGVHQNAVDVLTSSGYQNIHYYKEALDGDELIEVIKDAHFVGIRSRTQLTAEVLSKATKLVAIGCFCIGTNQVDMNAAKLLGIPIFNAPFSNTRSVAELVLAEIILLLRKAAQANMEVHRGLWNKSAEGSNEVRNKKLGIIGYGHIGSQLSIIAESIGMQVYFYDIENKLPLGNAKQMGSLEELLSFCDIISLHVPENASTKNMINARRIAQFKQNAILINAARGTVVDIDALTEALASGKLRGAAIDVFPIEPASKDEPFTSPLCQFDNVILTPHIGGSTAEAQQNIGTEVASKFVKYSDNGSTLSAVNFPEVSLPEHSGTKRLLHIHENKPGIMNEINKIFVEENMNIAAQYLQTDAQTGYVVIDVETNDVSKTLAKLKLIDGTIKARVLY</sequence>
<dbReference type="Pfam" id="PF22629">
    <property type="entry name" value="ACT_AHAS_ss"/>
    <property type="match status" value="1"/>
</dbReference>
<dbReference type="UniPathway" id="UPA00135">
    <property type="reaction ID" value="UER00196"/>
</dbReference>
<gene>
    <name evidence="16" type="primary">serA</name>
    <name evidence="16" type="ORF">QJT92_04875</name>
    <name evidence="17" type="ORF">QJU93_07495</name>
    <name evidence="18" type="ORF">SAMN05444853_10472</name>
</gene>
<evidence type="ECO:0000313" key="16">
    <source>
        <dbReference type="EMBL" id="MDP8085259.1"/>
    </source>
</evidence>
<comment type="function">
    <text evidence="1">Catalyzes the reversible oxidation of 3-phospho-D-glycerate to 3-phosphonooxypyruvate, the first step of the phosphorylated L-serine biosynthesis pathway. Also catalyzes the reversible oxidation of 2-hydroxyglutarate to 2-oxoglutarate.</text>
</comment>
<evidence type="ECO:0000313" key="17">
    <source>
        <dbReference type="EMBL" id="MDP8173198.1"/>
    </source>
</evidence>
<evidence type="ECO:0000313" key="19">
    <source>
        <dbReference type="Proteomes" id="UP000198883"/>
    </source>
</evidence>
<dbReference type="Gene3D" id="3.40.50.720">
    <property type="entry name" value="NAD(P)-binding Rossmann-like Domain"/>
    <property type="match status" value="2"/>
</dbReference>
<evidence type="ECO:0000259" key="15">
    <source>
        <dbReference type="PROSITE" id="PS51671"/>
    </source>
</evidence>
<evidence type="ECO:0000256" key="10">
    <source>
        <dbReference type="ARBA" id="ARBA00023299"/>
    </source>
</evidence>
<dbReference type="InterPro" id="IPR050418">
    <property type="entry name" value="D-iso_2-hydroxyacid_DH_PdxB"/>
</dbReference>
<accession>A0A1H7VDQ9</accession>
<dbReference type="EC" id="1.1.1.95" evidence="5"/>
<dbReference type="EMBL" id="JASAYQ010000012">
    <property type="protein sequence ID" value="MDP8173198.1"/>
    <property type="molecule type" value="Genomic_DNA"/>
</dbReference>
<comment type="catalytic activity">
    <reaction evidence="13">
        <text>(2R)-3-phosphoglycerate + NAD(+) = 3-phosphooxypyruvate + NADH + H(+)</text>
        <dbReference type="Rhea" id="RHEA:12641"/>
        <dbReference type="ChEBI" id="CHEBI:15378"/>
        <dbReference type="ChEBI" id="CHEBI:18110"/>
        <dbReference type="ChEBI" id="CHEBI:57540"/>
        <dbReference type="ChEBI" id="CHEBI:57945"/>
        <dbReference type="ChEBI" id="CHEBI:58272"/>
        <dbReference type="EC" id="1.1.1.95"/>
    </reaction>
</comment>
<dbReference type="InterPro" id="IPR002912">
    <property type="entry name" value="ACT_dom"/>
</dbReference>
<dbReference type="SUPFAM" id="SSF51735">
    <property type="entry name" value="NAD(P)-binding Rossmann-fold domains"/>
    <property type="match status" value="1"/>
</dbReference>
<evidence type="ECO:0000256" key="8">
    <source>
        <dbReference type="ARBA" id="ARBA00023002"/>
    </source>
</evidence>
<dbReference type="PROSITE" id="PS00670">
    <property type="entry name" value="D_2_HYDROXYACID_DH_2"/>
    <property type="match status" value="1"/>
</dbReference>
<dbReference type="Gene3D" id="3.30.70.260">
    <property type="match status" value="1"/>
</dbReference>
<dbReference type="PROSITE" id="PS51671">
    <property type="entry name" value="ACT"/>
    <property type="match status" value="1"/>
</dbReference>
<dbReference type="Proteomes" id="UP001224812">
    <property type="component" value="Unassembled WGS sequence"/>
</dbReference>
<dbReference type="Proteomes" id="UP001236239">
    <property type="component" value="Unassembled WGS sequence"/>
</dbReference>
<dbReference type="Pfam" id="PF00389">
    <property type="entry name" value="2-Hacid_dh"/>
    <property type="match status" value="1"/>
</dbReference>
<proteinExistence type="inferred from homology"/>
<dbReference type="PROSITE" id="PS00065">
    <property type="entry name" value="D_2_HYDROXYACID_DH_1"/>
    <property type="match status" value="1"/>
</dbReference>
<dbReference type="EMBL" id="FOBN01000004">
    <property type="protein sequence ID" value="SEM07019.1"/>
    <property type="molecule type" value="Genomic_DNA"/>
</dbReference>
<evidence type="ECO:0000256" key="13">
    <source>
        <dbReference type="ARBA" id="ARBA00048731"/>
    </source>
</evidence>
<dbReference type="SUPFAM" id="SSF52283">
    <property type="entry name" value="Formate/glycerate dehydrogenase catalytic domain-like"/>
    <property type="match status" value="1"/>
</dbReference>
<evidence type="ECO:0000256" key="11">
    <source>
        <dbReference type="ARBA" id="ARBA00030455"/>
    </source>
</evidence>